<name>A0A2S4MA90_9HYPH</name>
<dbReference type="InterPro" id="IPR052898">
    <property type="entry name" value="ACAD10-like"/>
</dbReference>
<keyword evidence="3" id="KW-1185">Reference proteome</keyword>
<organism evidence="2 3">
    <name type="scientific">Bosea psychrotolerans</name>
    <dbReference type="NCBI Taxonomy" id="1871628"/>
    <lineage>
        <taxon>Bacteria</taxon>
        <taxon>Pseudomonadati</taxon>
        <taxon>Pseudomonadota</taxon>
        <taxon>Alphaproteobacteria</taxon>
        <taxon>Hyphomicrobiales</taxon>
        <taxon>Boseaceae</taxon>
        <taxon>Bosea</taxon>
    </lineage>
</organism>
<evidence type="ECO:0000259" key="1">
    <source>
        <dbReference type="Pfam" id="PF01636"/>
    </source>
</evidence>
<dbReference type="InterPro" id="IPR002575">
    <property type="entry name" value="Aminoglycoside_PTrfase"/>
</dbReference>
<keyword evidence="2" id="KW-0418">Kinase</keyword>
<evidence type="ECO:0000313" key="3">
    <source>
        <dbReference type="Proteomes" id="UP000236919"/>
    </source>
</evidence>
<feature type="domain" description="Aminoglycoside phosphotransferase" evidence="1">
    <location>
        <begin position="58"/>
        <end position="309"/>
    </location>
</feature>
<sequence>MKSGLAPIVALTCPSGLTMMPGMTTGPTSATLEFDPARLDAFLRSALPGRTGGAMMLERISGGQSNPTFFLSYPDAGTRLVLRKKPPGPLLPSAHAVEREYRILKALAGSAVPVPPVLLLHEQDDVVGTPFYLMERLEGRVFHDTALPGVSSDDRRAMYFAMAETLAALHAFDWQAAGLADFGKPGNYYARQLRRWGGQWRETKTRPIPAIDRAIDWLSAHLDESAETTIVHGDFRLGNLMFAPDAPRIVAVLDWELATLGHPLSDVAFSCLPWHSTPAMYAGFVGLDRAALGIPTQAEYLERYCAAAGRASGPGRFHIAFSLFRFAVILDGIAARAKSGNAAAENAVAVGAMAESFALRADAVINDKNSETVQEKTRGTPLL</sequence>
<dbReference type="EMBL" id="PQFZ01000007">
    <property type="protein sequence ID" value="POR51407.1"/>
    <property type="molecule type" value="Genomic_DNA"/>
</dbReference>
<dbReference type="SUPFAM" id="SSF56112">
    <property type="entry name" value="Protein kinase-like (PK-like)"/>
    <property type="match status" value="1"/>
</dbReference>
<dbReference type="AlphaFoldDB" id="A0A2S4MA90"/>
<dbReference type="GO" id="GO:0016301">
    <property type="term" value="F:kinase activity"/>
    <property type="evidence" value="ECO:0007669"/>
    <property type="project" value="UniProtKB-KW"/>
</dbReference>
<comment type="caution">
    <text evidence="2">The sequence shown here is derived from an EMBL/GenBank/DDBJ whole genome shotgun (WGS) entry which is preliminary data.</text>
</comment>
<dbReference type="Gene3D" id="3.30.200.20">
    <property type="entry name" value="Phosphorylase Kinase, domain 1"/>
    <property type="match status" value="1"/>
</dbReference>
<evidence type="ECO:0000313" key="2">
    <source>
        <dbReference type="EMBL" id="POR51407.1"/>
    </source>
</evidence>
<dbReference type="CDD" id="cd05154">
    <property type="entry name" value="ACAD10_11_N-like"/>
    <property type="match status" value="1"/>
</dbReference>
<dbReference type="InterPro" id="IPR011009">
    <property type="entry name" value="Kinase-like_dom_sf"/>
</dbReference>
<reference evidence="2 3" key="1">
    <citation type="submission" date="2018-01" db="EMBL/GenBank/DDBJ databases">
        <title>Genomic Encyclopedia of Type Strains, Phase III (KMG-III): the genomes of soil and plant-associated and newly described type strains.</title>
        <authorList>
            <person name="Whitman W."/>
        </authorList>
    </citation>
    <scope>NUCLEOTIDE SEQUENCE [LARGE SCALE GENOMIC DNA]</scope>
    <source>
        <strain evidence="2 3">1131</strain>
    </source>
</reference>
<accession>A0A2S4MA90</accession>
<dbReference type="Gene3D" id="3.90.1200.10">
    <property type="match status" value="1"/>
</dbReference>
<gene>
    <name evidence="2" type="ORF">CYD53_107190</name>
</gene>
<dbReference type="PANTHER" id="PTHR47829">
    <property type="entry name" value="HYDROLASE, PUTATIVE (AFU_ORTHOLOGUE AFUA_1G12880)-RELATED"/>
    <property type="match status" value="1"/>
</dbReference>
<dbReference type="InterPro" id="IPR041726">
    <property type="entry name" value="ACAD10_11_N"/>
</dbReference>
<dbReference type="PANTHER" id="PTHR47829:SF3">
    <property type="entry name" value="AMINOGLYCOSIDE PHOSPHOTRANSFERASE DOMAIN-CONTAINING PROTEIN"/>
    <property type="match status" value="1"/>
</dbReference>
<proteinExistence type="predicted"/>
<keyword evidence="2" id="KW-0808">Transferase</keyword>
<protein>
    <submittedName>
        <fullName evidence="2">Aminoglycoside phosphotransferase (APT) family kinase protein</fullName>
    </submittedName>
</protein>
<dbReference type="Pfam" id="PF01636">
    <property type="entry name" value="APH"/>
    <property type="match status" value="1"/>
</dbReference>
<dbReference type="Proteomes" id="UP000236919">
    <property type="component" value="Unassembled WGS sequence"/>
</dbReference>